<dbReference type="NCBIfam" id="TIGR02980">
    <property type="entry name" value="SigBFG"/>
    <property type="match status" value="1"/>
</dbReference>
<comment type="caution">
    <text evidence="9">The sequence shown here is derived from an EMBL/GenBank/DDBJ whole genome shotgun (WGS) entry which is preliminary data.</text>
</comment>
<keyword evidence="3 7" id="KW-0805">Transcription regulation</keyword>
<dbReference type="Pfam" id="PF04542">
    <property type="entry name" value="Sigma70_r2"/>
    <property type="match status" value="1"/>
</dbReference>
<comment type="similarity">
    <text evidence="1 7">Belongs to the sigma-70 factor family.</text>
</comment>
<dbReference type="SUPFAM" id="SSF88946">
    <property type="entry name" value="Sigma2 domain of RNA polymerase sigma factors"/>
    <property type="match status" value="1"/>
</dbReference>
<evidence type="ECO:0000259" key="8">
    <source>
        <dbReference type="PROSITE" id="PS50943"/>
    </source>
</evidence>
<dbReference type="Pfam" id="PF04539">
    <property type="entry name" value="Sigma70_r3"/>
    <property type="match status" value="1"/>
</dbReference>
<dbReference type="InterPro" id="IPR007627">
    <property type="entry name" value="RNA_pol_sigma70_r2"/>
</dbReference>
<evidence type="ECO:0000256" key="4">
    <source>
        <dbReference type="ARBA" id="ARBA00023082"/>
    </source>
</evidence>
<evidence type="ECO:0000313" key="10">
    <source>
        <dbReference type="Proteomes" id="UP001644719"/>
    </source>
</evidence>
<evidence type="ECO:0000256" key="2">
    <source>
        <dbReference type="ARBA" id="ARBA00022969"/>
    </source>
</evidence>
<dbReference type="EMBL" id="JAAITS010000014">
    <property type="protein sequence ID" value="NSG85128.1"/>
    <property type="molecule type" value="Genomic_DNA"/>
</dbReference>
<dbReference type="Gene3D" id="1.10.10.10">
    <property type="entry name" value="Winged helix-like DNA-binding domain superfamily/Winged helix DNA-binding domain"/>
    <property type="match status" value="2"/>
</dbReference>
<dbReference type="InterPro" id="IPR000943">
    <property type="entry name" value="RNA_pol_sigma70"/>
</dbReference>
<accession>A0ABX2H4T2</accession>
<keyword evidence="10" id="KW-1185">Reference proteome</keyword>
<dbReference type="PROSITE" id="PS50943">
    <property type="entry name" value="HTH_CROC1"/>
    <property type="match status" value="1"/>
</dbReference>
<dbReference type="Pfam" id="PF04545">
    <property type="entry name" value="Sigma70_r4"/>
    <property type="match status" value="1"/>
</dbReference>
<dbReference type="PROSITE" id="PS00715">
    <property type="entry name" value="SIGMA70_1"/>
    <property type="match status" value="1"/>
</dbReference>
<dbReference type="InterPro" id="IPR007624">
    <property type="entry name" value="RNA_pol_sigma70_r3"/>
</dbReference>
<keyword evidence="4 7" id="KW-0731">Sigma factor</keyword>
<dbReference type="PRINTS" id="PR00046">
    <property type="entry name" value="SIGMA70FCT"/>
</dbReference>
<sequence>MDHTLALIGRIHQGDKEARDTLFSENMGLVYSVARRFLGRGVEMEDLFQIGSIGLLKAVDHFNPEFDVKFSTYAVPMIIGEIKRFLRDDGILKVSRSIKENQYKICKMREELEKKLGREPDLRELSDAMDMPMEELAMTLESAAEVDSIYKIVYQGDGTDLQLVDRLPEKEDRHEKLLNRIFLEEILEKLEGDEKRLIVFRYFQDMTQTEVAKKMGMSQVQISRMEKRILKKLREISHKL</sequence>
<keyword evidence="2" id="KW-0749">Sporulation</keyword>
<dbReference type="InterPro" id="IPR013324">
    <property type="entry name" value="RNA_pol_sigma_r3/r4-like"/>
</dbReference>
<dbReference type="InterPro" id="IPR007630">
    <property type="entry name" value="RNA_pol_sigma70_r4"/>
</dbReference>
<dbReference type="InterPro" id="IPR036388">
    <property type="entry name" value="WH-like_DNA-bd_sf"/>
</dbReference>
<dbReference type="Proteomes" id="UP001644719">
    <property type="component" value="Unassembled WGS sequence"/>
</dbReference>
<protein>
    <recommendedName>
        <fullName evidence="7">RNA polymerase sigma factor</fullName>
    </recommendedName>
</protein>
<name>A0ABX2H4T2_9FIRM</name>
<proteinExistence type="inferred from homology"/>
<dbReference type="PROSITE" id="PS00716">
    <property type="entry name" value="SIGMA70_2"/>
    <property type="match status" value="1"/>
</dbReference>
<gene>
    <name evidence="9" type="ORF">G5B17_06705</name>
</gene>
<evidence type="ECO:0000256" key="3">
    <source>
        <dbReference type="ARBA" id="ARBA00023015"/>
    </source>
</evidence>
<dbReference type="PANTHER" id="PTHR30385">
    <property type="entry name" value="SIGMA FACTOR F FLAGELLAR"/>
    <property type="match status" value="1"/>
</dbReference>
<dbReference type="InterPro" id="IPR013325">
    <property type="entry name" value="RNA_pol_sigma_r2"/>
</dbReference>
<evidence type="ECO:0000256" key="1">
    <source>
        <dbReference type="ARBA" id="ARBA00007788"/>
    </source>
</evidence>
<evidence type="ECO:0000313" key="9">
    <source>
        <dbReference type="EMBL" id="NSG85128.1"/>
    </source>
</evidence>
<dbReference type="RefSeq" id="WP_173769594.1">
    <property type="nucleotide sequence ID" value="NZ_JAAITS010000014.1"/>
</dbReference>
<evidence type="ECO:0000256" key="6">
    <source>
        <dbReference type="ARBA" id="ARBA00023163"/>
    </source>
</evidence>
<evidence type="ECO:0000256" key="7">
    <source>
        <dbReference type="RuleBase" id="RU362124"/>
    </source>
</evidence>
<dbReference type="PANTHER" id="PTHR30385:SF4">
    <property type="entry name" value="RNA POLYMERASE SIGMA-E FACTOR"/>
    <property type="match status" value="1"/>
</dbReference>
<dbReference type="InterPro" id="IPR014284">
    <property type="entry name" value="RNA_pol_sigma-70_dom"/>
</dbReference>
<feature type="domain" description="HTH cro/C1-type" evidence="8">
    <location>
        <begin position="204"/>
        <end position="227"/>
    </location>
</feature>
<comment type="function">
    <text evidence="7">Sigma factors are initiation factors that promote the attachment of RNA polymerase to specific initiation sites and are then released.</text>
</comment>
<organism evidence="9 10">
    <name type="scientific">Blautia faecis</name>
    <dbReference type="NCBI Taxonomy" id="871665"/>
    <lineage>
        <taxon>Bacteria</taxon>
        <taxon>Bacillati</taxon>
        <taxon>Bacillota</taxon>
        <taxon>Clostridia</taxon>
        <taxon>Lachnospirales</taxon>
        <taxon>Lachnospiraceae</taxon>
        <taxon>Blautia</taxon>
    </lineage>
</organism>
<dbReference type="InterPro" id="IPR001387">
    <property type="entry name" value="Cro/C1-type_HTH"/>
</dbReference>
<dbReference type="InterPro" id="IPR014322">
    <property type="entry name" value="RNA_pol_sigma-B/F/G"/>
</dbReference>
<dbReference type="Gene3D" id="1.20.120.1810">
    <property type="match status" value="1"/>
</dbReference>
<evidence type="ECO:0000256" key="5">
    <source>
        <dbReference type="ARBA" id="ARBA00023125"/>
    </source>
</evidence>
<dbReference type="NCBIfam" id="TIGR02937">
    <property type="entry name" value="sigma70-ECF"/>
    <property type="match status" value="1"/>
</dbReference>
<dbReference type="SUPFAM" id="SSF88659">
    <property type="entry name" value="Sigma3 and sigma4 domains of RNA polymerase sigma factors"/>
    <property type="match status" value="2"/>
</dbReference>
<reference evidence="9 10" key="1">
    <citation type="journal article" date="2020" name="Cell Host Microbe">
        <title>Functional and Genomic Variation between Human-Derived Isolates of Lachnospiraceae Reveals Inter- and Intra-Species Diversity.</title>
        <authorList>
            <person name="Sorbara M.T."/>
            <person name="Littmann E.R."/>
            <person name="Fontana E."/>
            <person name="Moody T.U."/>
            <person name="Kohout C.E."/>
            <person name="Gjonbalaj M."/>
            <person name="Eaton V."/>
            <person name="Seok R."/>
            <person name="Leiner I.M."/>
            <person name="Pamer E.G."/>
        </authorList>
    </citation>
    <scope>NUCLEOTIDE SEQUENCE [LARGE SCALE GENOMIC DNA]</scope>
    <source>
        <strain evidence="9 10">MSK.17.74</strain>
    </source>
</reference>
<keyword evidence="6 7" id="KW-0804">Transcription</keyword>
<keyword evidence="5 7" id="KW-0238">DNA-binding</keyword>
<dbReference type="CDD" id="cd06171">
    <property type="entry name" value="Sigma70_r4"/>
    <property type="match status" value="1"/>
</dbReference>
<dbReference type="PIRSF" id="PIRSF000770">
    <property type="entry name" value="RNA_pol_sigma-SigE/K"/>
    <property type="match status" value="1"/>
</dbReference>